<accession>A0A345KPZ8</accession>
<evidence type="ECO:0000259" key="2">
    <source>
        <dbReference type="SMART" id="SM00507"/>
    </source>
</evidence>
<evidence type="ECO:0000256" key="1">
    <source>
        <dbReference type="SAM" id="MobiDB-lite"/>
    </source>
</evidence>
<dbReference type="SMART" id="SM00507">
    <property type="entry name" value="HNHc"/>
    <property type="match status" value="1"/>
</dbReference>
<feature type="region of interest" description="Disordered" evidence="1">
    <location>
        <begin position="64"/>
        <end position="85"/>
    </location>
</feature>
<dbReference type="KEGG" id="vg:63911204"/>
<dbReference type="Gene3D" id="1.10.30.50">
    <property type="match status" value="1"/>
</dbReference>
<gene>
    <name evidence="3" type="primary">60</name>
    <name evidence="3" type="ORF">SEA_SERGEI_60</name>
</gene>
<dbReference type="InterPro" id="IPR002711">
    <property type="entry name" value="HNH"/>
</dbReference>
<dbReference type="InterPro" id="IPR003615">
    <property type="entry name" value="HNH_nuc"/>
</dbReference>
<dbReference type="Pfam" id="PF01844">
    <property type="entry name" value="HNH"/>
    <property type="match status" value="1"/>
</dbReference>
<dbReference type="GeneID" id="63911204"/>
<sequence length="85" mass="9823">MAVDEWVNNSGRRRKLYKQLLPNKDVRCWICRQPGANQLDHIKPRSKYPELVWDLSNIVPAHDTCNNRKSDGESVPGLGVHSEVW</sequence>
<keyword evidence="4" id="KW-1185">Reference proteome</keyword>
<reference evidence="3 4" key="1">
    <citation type="submission" date="2018-06" db="EMBL/GenBank/DDBJ databases">
        <authorList>
            <person name="Ball S.L."/>
            <person name="Garlena R.A."/>
            <person name="Russell D.A."/>
            <person name="Pope W.H."/>
            <person name="Jacobs-Sera D."/>
            <person name="Hatfull G.F."/>
        </authorList>
    </citation>
    <scope>NUCLEOTIDE SEQUENCE [LARGE SCALE GENOMIC DNA]</scope>
</reference>
<dbReference type="GO" id="GO:0003676">
    <property type="term" value="F:nucleic acid binding"/>
    <property type="evidence" value="ECO:0007669"/>
    <property type="project" value="InterPro"/>
</dbReference>
<dbReference type="CDD" id="cd00085">
    <property type="entry name" value="HNHc"/>
    <property type="match status" value="1"/>
</dbReference>
<dbReference type="EMBL" id="MH450131">
    <property type="protein sequence ID" value="AXH45100.1"/>
    <property type="molecule type" value="Genomic_DNA"/>
</dbReference>
<dbReference type="GO" id="GO:0008270">
    <property type="term" value="F:zinc ion binding"/>
    <property type="evidence" value="ECO:0007669"/>
    <property type="project" value="InterPro"/>
</dbReference>
<dbReference type="GO" id="GO:0004519">
    <property type="term" value="F:endonuclease activity"/>
    <property type="evidence" value="ECO:0007669"/>
    <property type="project" value="UniProtKB-KW"/>
</dbReference>
<dbReference type="Proteomes" id="UP000257969">
    <property type="component" value="Segment"/>
</dbReference>
<proteinExistence type="predicted"/>
<keyword evidence="3" id="KW-0378">Hydrolase</keyword>
<name>A0A345KPZ8_9CAUD</name>
<dbReference type="RefSeq" id="YP_010050474.1">
    <property type="nucleotide sequence ID" value="NC_054428.1"/>
</dbReference>
<keyword evidence="3" id="KW-0540">Nuclease</keyword>
<feature type="domain" description="HNH nuclease" evidence="2">
    <location>
        <begin position="16"/>
        <end position="67"/>
    </location>
</feature>
<keyword evidence="3" id="KW-0255">Endonuclease</keyword>
<evidence type="ECO:0000313" key="4">
    <source>
        <dbReference type="Proteomes" id="UP000257969"/>
    </source>
</evidence>
<evidence type="ECO:0000313" key="3">
    <source>
        <dbReference type="EMBL" id="AXH45100.1"/>
    </source>
</evidence>
<protein>
    <submittedName>
        <fullName evidence="3">HNH endonuclease</fullName>
    </submittedName>
</protein>
<organism evidence="3 4">
    <name type="scientific">Arthrobacter phage Sergei</name>
    <dbReference type="NCBI Taxonomy" id="2250416"/>
    <lineage>
        <taxon>Viruses</taxon>
        <taxon>Duplodnaviria</taxon>
        <taxon>Heunggongvirae</taxon>
        <taxon>Uroviricota</taxon>
        <taxon>Caudoviricetes</taxon>
        <taxon>Korravirus</taxon>
        <taxon>Korravirus sergei</taxon>
    </lineage>
</organism>